<evidence type="ECO:0000313" key="2">
    <source>
        <dbReference type="EMBL" id="KAJ8025973.1"/>
    </source>
</evidence>
<dbReference type="EMBL" id="JAIZAY010000017">
    <property type="protein sequence ID" value="KAJ8025973.1"/>
    <property type="molecule type" value="Genomic_DNA"/>
</dbReference>
<dbReference type="OrthoDB" id="10029846at2759"/>
<organism evidence="2 3">
    <name type="scientific">Holothuria leucospilota</name>
    <name type="common">Black long sea cucumber</name>
    <name type="synonym">Mertensiothuria leucospilota</name>
    <dbReference type="NCBI Taxonomy" id="206669"/>
    <lineage>
        <taxon>Eukaryota</taxon>
        <taxon>Metazoa</taxon>
        <taxon>Echinodermata</taxon>
        <taxon>Eleutherozoa</taxon>
        <taxon>Echinozoa</taxon>
        <taxon>Holothuroidea</taxon>
        <taxon>Aspidochirotacea</taxon>
        <taxon>Aspidochirotida</taxon>
        <taxon>Holothuriidae</taxon>
        <taxon>Holothuria</taxon>
    </lineage>
</organism>
<dbReference type="Gene3D" id="2.20.25.240">
    <property type="match status" value="1"/>
</dbReference>
<proteinExistence type="predicted"/>
<evidence type="ECO:0000259" key="1">
    <source>
        <dbReference type="Pfam" id="PF10551"/>
    </source>
</evidence>
<reference evidence="2" key="1">
    <citation type="submission" date="2021-10" db="EMBL/GenBank/DDBJ databases">
        <title>Tropical sea cucumber genome reveals ecological adaptation and Cuvierian tubules defense mechanism.</title>
        <authorList>
            <person name="Chen T."/>
        </authorList>
    </citation>
    <scope>NUCLEOTIDE SEQUENCE</scope>
    <source>
        <strain evidence="2">Nanhai2018</strain>
        <tissue evidence="2">Muscle</tissue>
    </source>
</reference>
<evidence type="ECO:0000313" key="3">
    <source>
        <dbReference type="Proteomes" id="UP001152320"/>
    </source>
</evidence>
<name>A0A9Q0YP72_HOLLE</name>
<sequence length="384" mass="43815">MVALDGQALCKKKKRLYSVTAVPGGNIWDATPGSLKKSMLEQWRKRESSSGPASGARARQWRKESRLLNAPRWMLNQRKEAVNPQPRTTSTVTYEVVASGTKRGRELLVDNRGYTLNVKRRWTNATDWQCTVRQKSSRCPATVVQHQRFEFTAGHQRHSHPTHPGSATVVKVRASVKERAKEHLFKSSAAIVNEVLLGEMTDAPCPSMPIKPDHLARAANRVRQQMRPTDPVDLAFDIDERHIPTGFLRADIAVGENQHILFATDKQLNLLGKAKVWYVDATFKLCRPPFTQLFSVNAFIKEGESCKQVPLLFILMSGKKKKDYRKVLKELQSLVPDRRVQQVTMDFERAMWTEFQRVFPDVTLQGCVFHWTQAVWHNVQNHGL</sequence>
<protein>
    <recommendedName>
        <fullName evidence="1">MULE transposase domain-containing protein</fullName>
    </recommendedName>
</protein>
<dbReference type="AlphaFoldDB" id="A0A9Q0YP72"/>
<dbReference type="Pfam" id="PF10551">
    <property type="entry name" value="MULE"/>
    <property type="match status" value="1"/>
</dbReference>
<dbReference type="Proteomes" id="UP001152320">
    <property type="component" value="Chromosome 17"/>
</dbReference>
<dbReference type="InterPro" id="IPR018289">
    <property type="entry name" value="MULE_transposase_dom"/>
</dbReference>
<comment type="caution">
    <text evidence="2">The sequence shown here is derived from an EMBL/GenBank/DDBJ whole genome shotgun (WGS) entry which is preliminary data.</text>
</comment>
<keyword evidence="3" id="KW-1185">Reference proteome</keyword>
<dbReference type="PANTHER" id="PTHR20956">
    <property type="entry name" value="HEH2P"/>
    <property type="match status" value="1"/>
</dbReference>
<gene>
    <name evidence="2" type="ORF">HOLleu_33687</name>
</gene>
<dbReference type="PANTHER" id="PTHR20956:SF12">
    <property type="entry name" value="FLYWCH-TYPE DOMAIN-CONTAINING PROTEIN"/>
    <property type="match status" value="1"/>
</dbReference>
<accession>A0A9Q0YP72</accession>
<feature type="domain" description="MULE transposase" evidence="1">
    <location>
        <begin position="276"/>
        <end position="372"/>
    </location>
</feature>